<keyword evidence="5 7" id="KW-0067">ATP-binding</keyword>
<dbReference type="InterPro" id="IPR022310">
    <property type="entry name" value="NAD/GMP_synthase"/>
</dbReference>
<comment type="catalytic activity">
    <reaction evidence="7 8">
        <text>deamido-NAD(+) + L-glutamine + ATP + H2O = L-glutamate + AMP + diphosphate + NAD(+) + H(+)</text>
        <dbReference type="Rhea" id="RHEA:24384"/>
        <dbReference type="ChEBI" id="CHEBI:15377"/>
        <dbReference type="ChEBI" id="CHEBI:15378"/>
        <dbReference type="ChEBI" id="CHEBI:29985"/>
        <dbReference type="ChEBI" id="CHEBI:30616"/>
        <dbReference type="ChEBI" id="CHEBI:33019"/>
        <dbReference type="ChEBI" id="CHEBI:57540"/>
        <dbReference type="ChEBI" id="CHEBI:58359"/>
        <dbReference type="ChEBI" id="CHEBI:58437"/>
        <dbReference type="ChEBI" id="CHEBI:456215"/>
        <dbReference type="EC" id="6.3.5.1"/>
    </reaction>
</comment>
<dbReference type="Pfam" id="PF00795">
    <property type="entry name" value="CN_hydrolase"/>
    <property type="match status" value="1"/>
</dbReference>
<dbReference type="AlphaFoldDB" id="A0A926S1Q3"/>
<dbReference type="CDD" id="cd07570">
    <property type="entry name" value="GAT_Gln-NAD-synth"/>
    <property type="match status" value="1"/>
</dbReference>
<dbReference type="HAMAP" id="MF_02090">
    <property type="entry name" value="NadE_glutamine_dep"/>
    <property type="match status" value="1"/>
</dbReference>
<evidence type="ECO:0000256" key="3">
    <source>
        <dbReference type="ARBA" id="ARBA00022598"/>
    </source>
</evidence>
<name>A0A926S1Q3_9SPHI</name>
<dbReference type="GO" id="GO:0005737">
    <property type="term" value="C:cytoplasm"/>
    <property type="evidence" value="ECO:0007669"/>
    <property type="project" value="InterPro"/>
</dbReference>
<comment type="function">
    <text evidence="7">Catalyzes the ATP-dependent amidation of deamido-NAD to form NAD. Uses L-glutamine as a nitrogen source.</text>
</comment>
<feature type="active site" description="For glutaminase activity" evidence="7">
    <location>
        <position position="112"/>
    </location>
</feature>
<dbReference type="InterPro" id="IPR003010">
    <property type="entry name" value="C-N_Hydrolase"/>
</dbReference>
<dbReference type="Gene3D" id="3.40.50.620">
    <property type="entry name" value="HUPs"/>
    <property type="match status" value="1"/>
</dbReference>
<comment type="caution">
    <text evidence="7">Lacks conserved residue(s) required for the propagation of feature annotation.</text>
</comment>
<dbReference type="SUPFAM" id="SSF56317">
    <property type="entry name" value="Carbon-nitrogen hydrolase"/>
    <property type="match status" value="1"/>
</dbReference>
<evidence type="ECO:0000313" key="12">
    <source>
        <dbReference type="EMBL" id="MBD1393057.1"/>
    </source>
</evidence>
<feature type="binding site" evidence="7">
    <location>
        <position position="118"/>
    </location>
    <ligand>
        <name>L-glutamine</name>
        <dbReference type="ChEBI" id="CHEBI:58359"/>
    </ligand>
</feature>
<evidence type="ECO:0000256" key="6">
    <source>
        <dbReference type="ARBA" id="ARBA00023027"/>
    </source>
</evidence>
<feature type="binding site" evidence="7">
    <location>
        <position position="381"/>
    </location>
    <ligand>
        <name>deamido-NAD(+)</name>
        <dbReference type="ChEBI" id="CHEBI:58437"/>
        <note>ligand shared between two neighboring subunits</note>
    </ligand>
</feature>
<sequence>MKIALAQLNYHIGNFESNTNKIIAHIHEAKEKGADLVVFSELCVCGYPARDFLEFREFINLCEEAANKIAEECVGIACIIGLPTPNNNPEGKDLNNSAYFIEDGKVKAIVNKALLPNYDVFDEYRYFEPSTSFNCINFKGKRIALTICEDLWNTIENPLYITRPMDVLMKQNPDVMINIAASPFAYNHDEERIDILSDNASRYNLPLFYVNHVGAQTELIFDGGSLVFDNQGKLADEMPYFVERMAYYTLDDNAQISFDHTSTIKPGRESNIEQIHQGLILGIRDYFYKSGFKQAILGLSGGIDSAVVCALAAEALGAENVMAVLLPSKFSSDHSIKDAEDLVTNLGCMSQTVAIAKITDAVEEQLHPQFENLPFNIAEENIQSRSRAVVLMAMCNKFGYILLNTSNKSEAAVGYGTLYGDMCGGISVLGDVYKTQVFELARHINKDKEIIPINSIIKPPSAELRPGQKDSDSLPEYDILDKIIEEYVEHRCSSAEIVKLGYDAPTVQRVIRLINLAEHKRYQTPPILRVSPKAFGMGRRMPIVGKYLS</sequence>
<comment type="pathway">
    <text evidence="1 7 8">Cofactor biosynthesis; NAD(+) biosynthesis; NAD(+) from deamido-NAD(+) (L-Gln route): step 1/1.</text>
</comment>
<dbReference type="Pfam" id="PF02540">
    <property type="entry name" value="NAD_synthase"/>
    <property type="match status" value="1"/>
</dbReference>
<comment type="caution">
    <text evidence="12">The sequence shown here is derived from an EMBL/GenBank/DDBJ whole genome shotgun (WGS) entry which is preliminary data.</text>
</comment>
<dbReference type="InterPro" id="IPR014729">
    <property type="entry name" value="Rossmann-like_a/b/a_fold"/>
</dbReference>
<keyword evidence="4 7" id="KW-0547">Nucleotide-binding</keyword>
<dbReference type="GO" id="GO:0005524">
    <property type="term" value="F:ATP binding"/>
    <property type="evidence" value="ECO:0007669"/>
    <property type="project" value="UniProtKB-UniRule"/>
</dbReference>
<proteinExistence type="inferred from homology"/>
<dbReference type="GO" id="GO:0008795">
    <property type="term" value="F:NAD+ synthase activity"/>
    <property type="evidence" value="ECO:0007669"/>
    <property type="project" value="UniProtKB-UniRule"/>
</dbReference>
<evidence type="ECO:0000256" key="2">
    <source>
        <dbReference type="ARBA" id="ARBA00007145"/>
    </source>
</evidence>
<feature type="active site" description="Nucleophile; for glutaminase activity" evidence="7">
    <location>
        <position position="148"/>
    </location>
</feature>
<evidence type="ECO:0000259" key="11">
    <source>
        <dbReference type="PROSITE" id="PS50263"/>
    </source>
</evidence>
<dbReference type="EMBL" id="JACWMX010000003">
    <property type="protein sequence ID" value="MBD1393057.1"/>
    <property type="molecule type" value="Genomic_DNA"/>
</dbReference>
<dbReference type="PROSITE" id="PS00920">
    <property type="entry name" value="NITRIL_CHT_1"/>
    <property type="match status" value="1"/>
</dbReference>
<evidence type="ECO:0000256" key="5">
    <source>
        <dbReference type="ARBA" id="ARBA00022840"/>
    </source>
</evidence>
<dbReference type="FunFam" id="3.40.50.620:FF:000106">
    <property type="entry name" value="Glutamine-dependent NAD(+) synthetase"/>
    <property type="match status" value="1"/>
</dbReference>
<dbReference type="InterPro" id="IPR000132">
    <property type="entry name" value="Nitrilase/CN_hydratase_CS"/>
</dbReference>
<feature type="active site" description="Proton acceptor" evidence="9">
    <location>
        <position position="41"/>
    </location>
</feature>
<feature type="binding site" evidence="7">
    <location>
        <begin position="298"/>
        <end position="305"/>
    </location>
    <ligand>
        <name>ATP</name>
        <dbReference type="ChEBI" id="CHEBI:30616"/>
    </ligand>
</feature>
<dbReference type="PIRSF" id="PIRSF006630">
    <property type="entry name" value="NADS_GAT"/>
    <property type="match status" value="1"/>
</dbReference>
<keyword evidence="13" id="KW-1185">Reference proteome</keyword>
<dbReference type="SUPFAM" id="SSF52402">
    <property type="entry name" value="Adenine nucleotide alpha hydrolases-like"/>
    <property type="match status" value="1"/>
</dbReference>
<dbReference type="GO" id="GO:0004359">
    <property type="term" value="F:glutaminase activity"/>
    <property type="evidence" value="ECO:0007669"/>
    <property type="project" value="InterPro"/>
</dbReference>
<dbReference type="InterPro" id="IPR014445">
    <property type="entry name" value="Gln-dep_NAD_synthase"/>
</dbReference>
<feature type="binding site" evidence="7">
    <location>
        <position position="520"/>
    </location>
    <ligand>
        <name>deamido-NAD(+)</name>
        <dbReference type="ChEBI" id="CHEBI:58437"/>
        <note>ligand shared between two neighboring subunits</note>
    </ligand>
</feature>
<evidence type="ECO:0000256" key="8">
    <source>
        <dbReference type="PIRNR" id="PIRNR006630"/>
    </source>
</evidence>
<dbReference type="GO" id="GO:0003952">
    <property type="term" value="F:NAD+ synthase (glutamine-hydrolyzing) activity"/>
    <property type="evidence" value="ECO:0007669"/>
    <property type="project" value="UniProtKB-UniRule"/>
</dbReference>
<feature type="domain" description="CN hydrolase" evidence="11">
    <location>
        <begin position="1"/>
        <end position="258"/>
    </location>
</feature>
<evidence type="ECO:0000256" key="4">
    <source>
        <dbReference type="ARBA" id="ARBA00022741"/>
    </source>
</evidence>
<reference evidence="12" key="1">
    <citation type="submission" date="2020-09" db="EMBL/GenBank/DDBJ databases">
        <title>Novel species of Mucilaginibacter isolated from a glacier on the Tibetan Plateau.</title>
        <authorList>
            <person name="Liu Q."/>
            <person name="Xin Y.-H."/>
        </authorList>
    </citation>
    <scope>NUCLEOTIDE SEQUENCE</scope>
    <source>
        <strain evidence="12">ZB1P21</strain>
    </source>
</reference>
<dbReference type="PANTHER" id="PTHR23090">
    <property type="entry name" value="NH 3 /GLUTAMINE-DEPENDENT NAD + SYNTHETASE"/>
    <property type="match status" value="1"/>
</dbReference>
<feature type="binding site" evidence="7">
    <location>
        <position position="182"/>
    </location>
    <ligand>
        <name>L-glutamine</name>
        <dbReference type="ChEBI" id="CHEBI:58359"/>
    </ligand>
</feature>
<evidence type="ECO:0000256" key="7">
    <source>
        <dbReference type="HAMAP-Rule" id="MF_02090"/>
    </source>
</evidence>
<evidence type="ECO:0000256" key="10">
    <source>
        <dbReference type="RuleBase" id="RU003811"/>
    </source>
</evidence>
<comment type="similarity">
    <text evidence="2 7 8">In the C-terminal section; belongs to the NAD synthetase family.</text>
</comment>
<gene>
    <name evidence="7" type="primary">nadE</name>
    <name evidence="12" type="ORF">IDJ76_08105</name>
</gene>
<dbReference type="InterPro" id="IPR036526">
    <property type="entry name" value="C-N_Hydrolase_sf"/>
</dbReference>
<feature type="active site" description="Proton acceptor; for glutaminase activity" evidence="7">
    <location>
        <position position="41"/>
    </location>
</feature>
<comment type="similarity">
    <text evidence="10">Belongs to the NAD synthetase family.</text>
</comment>
<dbReference type="EC" id="6.3.5.1" evidence="7 8"/>
<dbReference type="RefSeq" id="WP_191162590.1">
    <property type="nucleotide sequence ID" value="NZ_JACWMX010000003.1"/>
</dbReference>
<keyword evidence="6 7" id="KW-0520">NAD</keyword>
<dbReference type="Gene3D" id="3.60.110.10">
    <property type="entry name" value="Carbon-nitrogen hydrolase"/>
    <property type="match status" value="1"/>
</dbReference>
<evidence type="ECO:0000256" key="9">
    <source>
        <dbReference type="PROSITE-ProRule" id="PRU10139"/>
    </source>
</evidence>
<dbReference type="NCBIfam" id="NF010588">
    <property type="entry name" value="PRK13981.1"/>
    <property type="match status" value="1"/>
</dbReference>
<dbReference type="NCBIfam" id="TIGR00552">
    <property type="entry name" value="nadE"/>
    <property type="match status" value="1"/>
</dbReference>
<dbReference type="InterPro" id="IPR003694">
    <property type="entry name" value="NAD_synthase"/>
</dbReference>
<keyword evidence="3 7" id="KW-0436">Ligase</keyword>
<dbReference type="GO" id="GO:0000257">
    <property type="term" value="F:nitrilase activity"/>
    <property type="evidence" value="ECO:0007669"/>
    <property type="project" value="UniProtKB-ARBA"/>
</dbReference>
<dbReference type="CDD" id="cd00553">
    <property type="entry name" value="NAD_synthase"/>
    <property type="match status" value="1"/>
</dbReference>
<evidence type="ECO:0000256" key="1">
    <source>
        <dbReference type="ARBA" id="ARBA00005188"/>
    </source>
</evidence>
<accession>A0A926S1Q3</accession>
<protein>
    <recommendedName>
        <fullName evidence="7 8">Glutamine-dependent NAD(+) synthetase</fullName>
        <ecNumber evidence="7 8">6.3.5.1</ecNumber>
    </recommendedName>
    <alternativeName>
        <fullName evidence="7 8">NAD(+) synthase [glutamine-hydrolyzing]</fullName>
    </alternativeName>
</protein>
<feature type="binding site" evidence="7">
    <location>
        <position position="405"/>
    </location>
    <ligand>
        <name>ATP</name>
        <dbReference type="ChEBI" id="CHEBI:30616"/>
    </ligand>
</feature>
<dbReference type="Proteomes" id="UP000619078">
    <property type="component" value="Unassembled WGS sequence"/>
</dbReference>
<organism evidence="12 13">
    <name type="scientific">Mucilaginibacter glaciei</name>
    <dbReference type="NCBI Taxonomy" id="2772109"/>
    <lineage>
        <taxon>Bacteria</taxon>
        <taxon>Pseudomonadati</taxon>
        <taxon>Bacteroidota</taxon>
        <taxon>Sphingobacteriia</taxon>
        <taxon>Sphingobacteriales</taxon>
        <taxon>Sphingobacteriaceae</taxon>
        <taxon>Mucilaginibacter</taxon>
    </lineage>
</organism>
<feature type="binding site" evidence="7">
    <location>
        <position position="410"/>
    </location>
    <ligand>
        <name>deamido-NAD(+)</name>
        <dbReference type="ChEBI" id="CHEBI:58437"/>
        <note>ligand shared between two neighboring subunits</note>
    </ligand>
</feature>
<dbReference type="PROSITE" id="PS50263">
    <property type="entry name" value="CN_HYDROLASE"/>
    <property type="match status" value="1"/>
</dbReference>
<dbReference type="GO" id="GO:0009435">
    <property type="term" value="P:NAD+ biosynthetic process"/>
    <property type="evidence" value="ECO:0007669"/>
    <property type="project" value="UniProtKB-UniRule"/>
</dbReference>
<evidence type="ECO:0000313" key="13">
    <source>
        <dbReference type="Proteomes" id="UP000619078"/>
    </source>
</evidence>
<dbReference type="PANTHER" id="PTHR23090:SF9">
    <property type="entry name" value="GLUTAMINE-DEPENDENT NAD(+) SYNTHETASE"/>
    <property type="match status" value="1"/>
</dbReference>